<proteinExistence type="predicted"/>
<dbReference type="Pfam" id="PF02302">
    <property type="entry name" value="PTS_IIB"/>
    <property type="match status" value="1"/>
</dbReference>
<feature type="domain" description="PTS EIIB type-2" evidence="2">
    <location>
        <begin position="5"/>
        <end position="97"/>
    </location>
</feature>
<dbReference type="PROSITE" id="PS51099">
    <property type="entry name" value="PTS_EIIB_TYPE_2"/>
    <property type="match status" value="1"/>
</dbReference>
<sequence length="99" mass="10960">MIMMVKVLVACRAGVGSSLMLKIKLNEVISEHKWNLEVIHSSLDELSSFDGPIVVTLSDVAEELKEEGIHKEIVGIRNLLDKNEIYTKVSKALQDVGVN</sequence>
<dbReference type="AlphaFoldDB" id="C2K0T7"/>
<reference evidence="3" key="1">
    <citation type="submission" date="2009-01" db="EMBL/GenBank/DDBJ databases">
        <authorList>
            <person name="Qin X."/>
            <person name="Bachman B."/>
            <person name="Battles P."/>
            <person name="Bell A."/>
            <person name="Bess C."/>
            <person name="Bickham C."/>
            <person name="Chaboub L."/>
            <person name="Chen D."/>
            <person name="Coyle M."/>
            <person name="Deiros D.R."/>
            <person name="Dinh H."/>
            <person name="Forbes L."/>
            <person name="Fowler G."/>
            <person name="Francisco L."/>
            <person name="Fu Q."/>
            <person name="Gubbala S."/>
            <person name="Hale W."/>
            <person name="Han Y."/>
            <person name="Hemphill L."/>
            <person name="Highlander S.K."/>
            <person name="Hirani K."/>
            <person name="Hogues M."/>
            <person name="Jackson L."/>
            <person name="Jakkamsetti A."/>
            <person name="Javaid M."/>
            <person name="Jiang H."/>
            <person name="Korchina V."/>
            <person name="Kovar C."/>
            <person name="Lara F."/>
            <person name="Lee S."/>
            <person name="Mata R."/>
            <person name="Mathew T."/>
            <person name="Moen C."/>
            <person name="Morales K."/>
            <person name="Munidasa M."/>
            <person name="Nazareth L."/>
            <person name="Ngo R."/>
            <person name="Nguyen L."/>
            <person name="Okwuonu G."/>
            <person name="Ongeri F."/>
            <person name="Patil S."/>
            <person name="Petrosino J."/>
            <person name="Pham C."/>
            <person name="Pham P."/>
            <person name="Pu L.-L."/>
            <person name="Puazo M."/>
            <person name="Raj R."/>
            <person name="Reid J."/>
            <person name="Rouhana J."/>
            <person name="Saada N."/>
            <person name="Shang Y."/>
            <person name="Simmons D."/>
            <person name="Thornton R."/>
            <person name="Warren J."/>
            <person name="Weissenberger G."/>
            <person name="Zhang J."/>
            <person name="Zhang L."/>
            <person name="Zhou C."/>
            <person name="Zhu D."/>
            <person name="Muzny D."/>
            <person name="Worley K."/>
            <person name="Gibbs R."/>
        </authorList>
    </citation>
    <scope>NUCLEOTIDE SEQUENCE [LARGE SCALE GENOMIC DNA]</scope>
    <source>
        <strain evidence="3">LMS2-1</strain>
    </source>
</reference>
<evidence type="ECO:0000259" key="2">
    <source>
        <dbReference type="PROSITE" id="PS51099"/>
    </source>
</evidence>
<dbReference type="InterPro" id="IPR003501">
    <property type="entry name" value="PTS_EIIB_2/3"/>
</dbReference>
<dbReference type="GO" id="GO:0009401">
    <property type="term" value="P:phosphoenolpyruvate-dependent sugar phosphotransferase system"/>
    <property type="evidence" value="ECO:0007669"/>
    <property type="project" value="InterPro"/>
</dbReference>
<gene>
    <name evidence="3" type="ORF">HMPREF0539_2772</name>
</gene>
<dbReference type="Proteomes" id="UP000004525">
    <property type="component" value="Unassembled WGS sequence"/>
</dbReference>
<evidence type="ECO:0000313" key="4">
    <source>
        <dbReference type="Proteomes" id="UP000004525"/>
    </source>
</evidence>
<name>C2K0T7_LACRM</name>
<organism evidence="3 4">
    <name type="scientific">Lacticaseibacillus rhamnosus (strain LMS2-1)</name>
    <dbReference type="NCBI Taxonomy" id="525361"/>
    <lineage>
        <taxon>Bacteria</taxon>
        <taxon>Bacillati</taxon>
        <taxon>Bacillota</taxon>
        <taxon>Bacilli</taxon>
        <taxon>Lactobacillales</taxon>
        <taxon>Lactobacillaceae</taxon>
        <taxon>Lacticaseibacillus</taxon>
    </lineage>
</organism>
<dbReference type="HOGENOM" id="CLU_159248_0_0_9"/>
<dbReference type="EMBL" id="ACIZ01000112">
    <property type="protein sequence ID" value="EEN79113.1"/>
    <property type="molecule type" value="Genomic_DNA"/>
</dbReference>
<dbReference type="CDD" id="cd05563">
    <property type="entry name" value="PTS_IIB_ascorbate"/>
    <property type="match status" value="1"/>
</dbReference>
<evidence type="ECO:0000313" key="3">
    <source>
        <dbReference type="EMBL" id="EEN79113.1"/>
    </source>
</evidence>
<dbReference type="InterPro" id="IPR013011">
    <property type="entry name" value="PTS_EIIB_2"/>
</dbReference>
<protein>
    <submittedName>
        <fullName evidence="3">PTS system, Lactose/Cellobiose specific IIB subunit</fullName>
    </submittedName>
</protein>
<dbReference type="SUPFAM" id="SSF52794">
    <property type="entry name" value="PTS system IIB component-like"/>
    <property type="match status" value="1"/>
</dbReference>
<keyword evidence="1" id="KW-0808">Transferase</keyword>
<dbReference type="InterPro" id="IPR036095">
    <property type="entry name" value="PTS_EIIB-like_sf"/>
</dbReference>
<comment type="caution">
    <text evidence="3">The sequence shown here is derived from an EMBL/GenBank/DDBJ whole genome shotgun (WGS) entry which is preliminary data.</text>
</comment>
<accession>C2K0T7</accession>
<dbReference type="Gene3D" id="3.40.50.2300">
    <property type="match status" value="1"/>
</dbReference>
<evidence type="ECO:0000256" key="1">
    <source>
        <dbReference type="ARBA" id="ARBA00022679"/>
    </source>
</evidence>
<keyword evidence="4" id="KW-1185">Reference proteome</keyword>
<dbReference type="GO" id="GO:0008982">
    <property type="term" value="F:protein-N(PI)-phosphohistidine-sugar phosphotransferase activity"/>
    <property type="evidence" value="ECO:0007669"/>
    <property type="project" value="InterPro"/>
</dbReference>